<reference evidence="3" key="1">
    <citation type="submission" date="2017-01" db="EMBL/GenBank/DDBJ databases">
        <authorList>
            <person name="Varghese N."/>
            <person name="Submissions S."/>
        </authorList>
    </citation>
    <scope>NUCLEOTIDE SEQUENCE [LARGE SCALE GENOMIC DNA]</scope>
    <source>
        <strain evidence="3">DSM 24913</strain>
    </source>
</reference>
<organism evidence="2 3">
    <name type="scientific">Thalassolituus maritimus</name>
    <dbReference type="NCBI Taxonomy" id="484498"/>
    <lineage>
        <taxon>Bacteria</taxon>
        <taxon>Pseudomonadati</taxon>
        <taxon>Pseudomonadota</taxon>
        <taxon>Gammaproteobacteria</taxon>
        <taxon>Oceanospirillales</taxon>
        <taxon>Oceanospirillaceae</taxon>
        <taxon>Thalassolituus</taxon>
    </lineage>
</organism>
<dbReference type="InterPro" id="IPR054402">
    <property type="entry name" value="Tt1218-like_dom"/>
</dbReference>
<dbReference type="Proteomes" id="UP000185639">
    <property type="component" value="Unassembled WGS sequence"/>
</dbReference>
<sequence>MKYYMQGLGIWEVLVTLAVTTVGLLGLSALQLESIRAVSDSGNRSHAIWVASDLMNRMRANGAGIDSYLNPGDAELRCEDMPDNLLLCASTFSDAVQQEPAANCTNQTLAQFDVWEALCGTSAVLGSTEMSSSASNIVEPGLLISTVDGDVYNITISWTSRTSGTDADGNAVYYKEDGELLDQQRESYTVVFRP</sequence>
<dbReference type="STRING" id="484498.SAMN05421686_10179"/>
<evidence type="ECO:0000313" key="2">
    <source>
        <dbReference type="EMBL" id="SIS41486.1"/>
    </source>
</evidence>
<accession>A0A1N7IWX1</accession>
<keyword evidence="3" id="KW-1185">Reference proteome</keyword>
<dbReference type="AlphaFoldDB" id="A0A1N7IWX1"/>
<dbReference type="RefSeq" id="WP_076513253.1">
    <property type="nucleotide sequence ID" value="NZ_FTOH01000001.1"/>
</dbReference>
<dbReference type="InterPro" id="IPR013362">
    <property type="entry name" value="Pilus_4_PilV"/>
</dbReference>
<dbReference type="NCBIfam" id="TIGR02523">
    <property type="entry name" value="type_IV_pilV"/>
    <property type="match status" value="1"/>
</dbReference>
<evidence type="ECO:0000259" key="1">
    <source>
        <dbReference type="Pfam" id="PF22150"/>
    </source>
</evidence>
<protein>
    <submittedName>
        <fullName evidence="2">Type IV pilus assembly protein PilV</fullName>
    </submittedName>
</protein>
<name>A0A1N7IWX1_9GAMM</name>
<feature type="domain" description="Type IV pilin Tt1218-like" evidence="1">
    <location>
        <begin position="29"/>
        <end position="115"/>
    </location>
</feature>
<dbReference type="EMBL" id="FTOH01000001">
    <property type="protein sequence ID" value="SIS41486.1"/>
    <property type="molecule type" value="Genomic_DNA"/>
</dbReference>
<evidence type="ECO:0000313" key="3">
    <source>
        <dbReference type="Proteomes" id="UP000185639"/>
    </source>
</evidence>
<proteinExistence type="predicted"/>
<gene>
    <name evidence="2" type="ORF">SAMN05421686_10179</name>
</gene>
<dbReference type="Pfam" id="PF22150">
    <property type="entry name" value="Tt1218-like"/>
    <property type="match status" value="1"/>
</dbReference>